<protein>
    <submittedName>
        <fullName evidence="1">Uncharacterized protein</fullName>
    </submittedName>
</protein>
<dbReference type="EMBL" id="JBGBZN010000002">
    <property type="protein sequence ID" value="MEY9468172.1"/>
    <property type="molecule type" value="Genomic_DNA"/>
</dbReference>
<gene>
    <name evidence="1" type="ORF">ABH992_000571</name>
</gene>
<keyword evidence="2" id="KW-1185">Reference proteome</keyword>
<proteinExistence type="predicted"/>
<accession>A0ABV4GAP1</accession>
<name>A0ABV4GAP1_9BRAD</name>
<organism evidence="1 2">
    <name type="scientific">Bradyrhizobium yuanmingense</name>
    <dbReference type="NCBI Taxonomy" id="108015"/>
    <lineage>
        <taxon>Bacteria</taxon>
        <taxon>Pseudomonadati</taxon>
        <taxon>Pseudomonadota</taxon>
        <taxon>Alphaproteobacteria</taxon>
        <taxon>Hyphomicrobiales</taxon>
        <taxon>Nitrobacteraceae</taxon>
        <taxon>Bradyrhizobium</taxon>
    </lineage>
</organism>
<reference evidence="1 2" key="1">
    <citation type="submission" date="2024-07" db="EMBL/GenBank/DDBJ databases">
        <title>Genomic Encyclopedia of Type Strains, Phase V (KMG-V): Genome sequencing to study the core and pangenomes of soil and plant-associated prokaryotes.</title>
        <authorList>
            <person name="Whitman W."/>
        </authorList>
    </citation>
    <scope>NUCLEOTIDE SEQUENCE [LARGE SCALE GENOMIC DNA]</scope>
    <source>
        <strain evidence="1 2">USDA 222</strain>
    </source>
</reference>
<evidence type="ECO:0000313" key="1">
    <source>
        <dbReference type="EMBL" id="MEY9468172.1"/>
    </source>
</evidence>
<comment type="caution">
    <text evidence="1">The sequence shown here is derived from an EMBL/GenBank/DDBJ whole genome shotgun (WGS) entry which is preliminary data.</text>
</comment>
<sequence>MGDDAPEPLAQHLFMHRIGISVEERDRDALHAGRLQPRHQAFDLGFLERLQHPALMIEALGEPKAAFRRHQRR</sequence>
<evidence type="ECO:0000313" key="2">
    <source>
        <dbReference type="Proteomes" id="UP001565474"/>
    </source>
</evidence>
<dbReference type="Proteomes" id="UP001565474">
    <property type="component" value="Unassembled WGS sequence"/>
</dbReference>